<proteinExistence type="predicted"/>
<dbReference type="EMBL" id="BLLF01001185">
    <property type="protein sequence ID" value="GFH17679.1"/>
    <property type="molecule type" value="Genomic_DNA"/>
</dbReference>
<reference evidence="1 2" key="1">
    <citation type="submission" date="2020-02" db="EMBL/GenBank/DDBJ databases">
        <title>Draft genome sequence of Haematococcus lacustris strain NIES-144.</title>
        <authorList>
            <person name="Morimoto D."/>
            <person name="Nakagawa S."/>
            <person name="Yoshida T."/>
            <person name="Sawayama S."/>
        </authorList>
    </citation>
    <scope>NUCLEOTIDE SEQUENCE [LARGE SCALE GENOMIC DNA]</scope>
    <source>
        <strain evidence="1 2">NIES-144</strain>
    </source>
</reference>
<evidence type="ECO:0000313" key="2">
    <source>
        <dbReference type="Proteomes" id="UP000485058"/>
    </source>
</evidence>
<gene>
    <name evidence="1" type="ORF">HaLaN_14363</name>
</gene>
<name>A0A699ZEA5_HAELA</name>
<comment type="caution">
    <text evidence="1">The sequence shown here is derived from an EMBL/GenBank/DDBJ whole genome shotgun (WGS) entry which is preliminary data.</text>
</comment>
<keyword evidence="2" id="KW-1185">Reference proteome</keyword>
<protein>
    <submittedName>
        <fullName evidence="1">Uncharacterized protein</fullName>
    </submittedName>
</protein>
<evidence type="ECO:0000313" key="1">
    <source>
        <dbReference type="EMBL" id="GFH17679.1"/>
    </source>
</evidence>
<organism evidence="1 2">
    <name type="scientific">Haematococcus lacustris</name>
    <name type="common">Green alga</name>
    <name type="synonym">Haematococcus pluvialis</name>
    <dbReference type="NCBI Taxonomy" id="44745"/>
    <lineage>
        <taxon>Eukaryota</taxon>
        <taxon>Viridiplantae</taxon>
        <taxon>Chlorophyta</taxon>
        <taxon>core chlorophytes</taxon>
        <taxon>Chlorophyceae</taxon>
        <taxon>CS clade</taxon>
        <taxon>Chlamydomonadales</taxon>
        <taxon>Haematococcaceae</taxon>
        <taxon>Haematococcus</taxon>
    </lineage>
</organism>
<accession>A0A699ZEA5</accession>
<dbReference type="AlphaFoldDB" id="A0A699ZEA5"/>
<dbReference type="Proteomes" id="UP000485058">
    <property type="component" value="Unassembled WGS sequence"/>
</dbReference>
<sequence length="54" mass="5870">MVFKALLGLPGSRRTKMPQSTQDKWLSHITATVAHIARSSVRRGLAATTHPEAS</sequence>
<feature type="non-terminal residue" evidence="1">
    <location>
        <position position="54"/>
    </location>
</feature>
<feature type="non-terminal residue" evidence="1">
    <location>
        <position position="1"/>
    </location>
</feature>